<dbReference type="InterPro" id="IPR018530">
    <property type="entry name" value="SiaC"/>
</dbReference>
<feature type="domain" description="SiaC family regulatory phosphoprotein" evidence="1">
    <location>
        <begin position="7"/>
        <end position="124"/>
    </location>
</feature>
<dbReference type="AlphaFoldDB" id="A0A916JK30"/>
<gene>
    <name evidence="2" type="ORF">CRYO30217_00634</name>
</gene>
<dbReference type="Proteomes" id="UP000683507">
    <property type="component" value="Chromosome"/>
</dbReference>
<proteinExistence type="predicted"/>
<evidence type="ECO:0000313" key="3">
    <source>
        <dbReference type="Proteomes" id="UP000683507"/>
    </source>
</evidence>
<dbReference type="EMBL" id="OU015584">
    <property type="protein sequence ID" value="CAG5078300.1"/>
    <property type="molecule type" value="Genomic_DNA"/>
</dbReference>
<dbReference type="Pfam" id="PF09345">
    <property type="entry name" value="SiaC"/>
    <property type="match status" value="1"/>
</dbReference>
<name>A0A916JK30_9FLAO</name>
<sequence>MSTLERNKTKNTPEIKASLTGNKGVIEIVGNSFPENAKSFYADLVDWLKSNEETLKEVEFNSDFHYMASSSLICFLDVLRTAIQIAGDENCTLNWKYEEDDDDILKVGQNFSKILSLKINLIPY</sequence>
<evidence type="ECO:0000313" key="2">
    <source>
        <dbReference type="EMBL" id="CAG5078300.1"/>
    </source>
</evidence>
<keyword evidence="3" id="KW-1185">Reference proteome</keyword>
<evidence type="ECO:0000259" key="1">
    <source>
        <dbReference type="Pfam" id="PF09345"/>
    </source>
</evidence>
<accession>A0A916JK30</accession>
<dbReference type="KEGG" id="ptan:CRYO30217_00634"/>
<protein>
    <recommendedName>
        <fullName evidence="1">SiaC family regulatory phosphoprotein domain-containing protein</fullName>
    </recommendedName>
</protein>
<organism evidence="2 3">
    <name type="scientific">Parvicella tangerina</name>
    <dbReference type="NCBI Taxonomy" id="2829795"/>
    <lineage>
        <taxon>Bacteria</taxon>
        <taxon>Pseudomonadati</taxon>
        <taxon>Bacteroidota</taxon>
        <taxon>Flavobacteriia</taxon>
        <taxon>Flavobacteriales</taxon>
        <taxon>Parvicellaceae</taxon>
        <taxon>Parvicella</taxon>
    </lineage>
</organism>
<reference evidence="2" key="1">
    <citation type="submission" date="2021-04" db="EMBL/GenBank/DDBJ databases">
        <authorList>
            <person name="Rodrigo-Torres L."/>
            <person name="Arahal R. D."/>
            <person name="Lucena T."/>
        </authorList>
    </citation>
    <scope>NUCLEOTIDE SEQUENCE</scope>
    <source>
        <strain evidence="2">AS29M-1</strain>
    </source>
</reference>